<organism evidence="4 6">
    <name type="scientific">Orbilia oligospora</name>
    <name type="common">Nematode-trapping fungus</name>
    <name type="synonym">Arthrobotrys oligospora</name>
    <dbReference type="NCBI Taxonomy" id="2813651"/>
    <lineage>
        <taxon>Eukaryota</taxon>
        <taxon>Fungi</taxon>
        <taxon>Dikarya</taxon>
        <taxon>Ascomycota</taxon>
        <taxon>Pezizomycotina</taxon>
        <taxon>Orbiliomycetes</taxon>
        <taxon>Orbiliales</taxon>
        <taxon>Orbiliaceae</taxon>
        <taxon>Orbilia</taxon>
    </lineage>
</organism>
<evidence type="ECO:0000256" key="1">
    <source>
        <dbReference type="SAM" id="MobiDB-lite"/>
    </source>
</evidence>
<feature type="transmembrane region" description="Helical" evidence="2">
    <location>
        <begin position="677"/>
        <end position="699"/>
    </location>
</feature>
<keyword evidence="2" id="KW-1133">Transmembrane helix</keyword>
<sequence>MSNRSGYANPVFTGAAGVHTRPEDNGLPYYTPETTTDRFIRRISSLKKGPKSNETIEDYQQVNLRPVNKERESETGFGSEEIHLISRVERTQQYTGDIDGDDPKTPKALERAKVPKFSGLGVMILSLSIFSTLFSLLFFFIAVAKPRYQGYIHANGHLSPTTASLLSAIFAKAIEISFVTVFTSYTGQVLSKRALRKDSKGIRIADLLMKGWVYQPGSLLTTMPGLKYAGRTLLGVVILFVVLCVTFYTTAADSLVSPKLHFSKYGDVKLEGYVTLTYGNSTALASRCPAIISSSLDGPMNGSALPVSQTTCYRVHNSYQPLRDFTFFTDAWNGYRADQSIPRDQLNRRPVGWTTVGNERYYGAWLEISGSDKLNNVTLAMPHGSIVPSVRNVTLNNLVQPEMQSDFGNIDATASVLSPAINVICYKLNQTAVQWFISNNSSDTRQGLLDPEAQRIFNFDPSSSQSLSIPSEGQYLAPSFISLPPPFNVAIFASAGYTDPSMYILTAANATISPSYTLCAIRSLLTSRCSTNYLSASGGGNVTTNCSPDNQNSLSHSLPLTNHETYQSQFKDISTALAYALSLNVADAALSRILGIFATSTVPGFNPSLPSVAEALAILYANAIVLSSVGAQFGADEKSNSYAGVDPYPYQLPTTEAFNARIRTVEYASGVSAGWQASFYVVLAGVMVMNVFCLVYFFVARGLVFDITEIENLFCVAFNSRSDGAAVDFSSRMARRRDGFYGKGPRGKQFGLAFHVDCEEDERFHLYKRD</sequence>
<proteinExistence type="predicted"/>
<evidence type="ECO:0000313" key="4">
    <source>
        <dbReference type="EMBL" id="KAF3129452.1"/>
    </source>
</evidence>
<comment type="caution">
    <text evidence="4">The sequence shown here is derived from an EMBL/GenBank/DDBJ whole genome shotgun (WGS) entry which is preliminary data.</text>
</comment>
<evidence type="ECO:0000256" key="2">
    <source>
        <dbReference type="SAM" id="Phobius"/>
    </source>
</evidence>
<dbReference type="AlphaFoldDB" id="A0A7C8NV03"/>
<evidence type="ECO:0000313" key="5">
    <source>
        <dbReference type="Proteomes" id="UP000475325"/>
    </source>
</evidence>
<evidence type="ECO:0000313" key="6">
    <source>
        <dbReference type="Proteomes" id="UP000480548"/>
    </source>
</evidence>
<dbReference type="EMBL" id="WIQW01000045">
    <property type="protein sequence ID" value="KAF3094126.1"/>
    <property type="molecule type" value="Genomic_DNA"/>
</dbReference>
<gene>
    <name evidence="3" type="ORF">TWF102_007634</name>
    <name evidence="4" type="ORF">TWF703_008917</name>
</gene>
<keyword evidence="2" id="KW-0472">Membrane</keyword>
<dbReference type="Proteomes" id="UP000480548">
    <property type="component" value="Unassembled WGS sequence"/>
</dbReference>
<evidence type="ECO:0000313" key="3">
    <source>
        <dbReference type="EMBL" id="KAF3094126.1"/>
    </source>
</evidence>
<protein>
    <submittedName>
        <fullName evidence="4">Uncharacterized protein</fullName>
    </submittedName>
</protein>
<reference evidence="5 6" key="1">
    <citation type="submission" date="2019-06" db="EMBL/GenBank/DDBJ databases">
        <authorList>
            <person name="Palmer J.M."/>
        </authorList>
    </citation>
    <scope>NUCLEOTIDE SEQUENCE [LARGE SCALE GENOMIC DNA]</scope>
    <source>
        <strain evidence="3 5">TWF102</strain>
        <strain evidence="4 6">TWF703</strain>
    </source>
</reference>
<dbReference type="EMBL" id="WIQZ01000062">
    <property type="protein sequence ID" value="KAF3129452.1"/>
    <property type="molecule type" value="Genomic_DNA"/>
</dbReference>
<accession>A0A7C8NV03</accession>
<feature type="transmembrane region" description="Helical" evidence="2">
    <location>
        <begin position="163"/>
        <end position="187"/>
    </location>
</feature>
<feature type="transmembrane region" description="Helical" evidence="2">
    <location>
        <begin position="117"/>
        <end position="143"/>
    </location>
</feature>
<dbReference type="Proteomes" id="UP000475325">
    <property type="component" value="Unassembled WGS sequence"/>
</dbReference>
<name>A0A7C8NV03_ORBOL</name>
<feature type="region of interest" description="Disordered" evidence="1">
    <location>
        <begin position="1"/>
        <end position="33"/>
    </location>
</feature>
<keyword evidence="2" id="KW-0812">Transmembrane</keyword>
<feature type="transmembrane region" description="Helical" evidence="2">
    <location>
        <begin position="233"/>
        <end position="251"/>
    </location>
</feature>